<dbReference type="Proteomes" id="UP000628079">
    <property type="component" value="Unassembled WGS sequence"/>
</dbReference>
<feature type="transmembrane region" description="Helical" evidence="6">
    <location>
        <begin position="29"/>
        <end position="47"/>
    </location>
</feature>
<feature type="transmembrane region" description="Helical" evidence="6">
    <location>
        <begin position="350"/>
        <end position="373"/>
    </location>
</feature>
<name>A0A8H9KSG9_9MICO</name>
<feature type="region of interest" description="Disordered" evidence="5">
    <location>
        <begin position="1"/>
        <end position="25"/>
    </location>
</feature>
<keyword evidence="3 6" id="KW-1133">Transmembrane helix</keyword>
<evidence type="ECO:0000256" key="5">
    <source>
        <dbReference type="SAM" id="MobiDB-lite"/>
    </source>
</evidence>
<feature type="transmembrane region" description="Helical" evidence="6">
    <location>
        <begin position="96"/>
        <end position="118"/>
    </location>
</feature>
<dbReference type="InterPro" id="IPR001046">
    <property type="entry name" value="NRAMP_fam"/>
</dbReference>
<reference evidence="7" key="1">
    <citation type="journal article" date="2014" name="Int. J. Syst. Evol. Microbiol.">
        <title>Complete genome sequence of Corynebacterium casei LMG S-19264T (=DSM 44701T), isolated from a smear-ripened cheese.</title>
        <authorList>
            <consortium name="US DOE Joint Genome Institute (JGI-PGF)"/>
            <person name="Walter F."/>
            <person name="Albersmeier A."/>
            <person name="Kalinowski J."/>
            <person name="Ruckert C."/>
        </authorList>
    </citation>
    <scope>NUCLEOTIDE SEQUENCE</scope>
    <source>
        <strain evidence="7">CGMCC 1.10749</strain>
    </source>
</reference>
<accession>A0A8H9KSG9</accession>
<dbReference type="EMBL" id="BMEA01000005">
    <property type="protein sequence ID" value="GGB89658.1"/>
    <property type="molecule type" value="Genomic_DNA"/>
</dbReference>
<feature type="transmembrane region" description="Helical" evidence="6">
    <location>
        <begin position="385"/>
        <end position="405"/>
    </location>
</feature>
<feature type="transmembrane region" description="Helical" evidence="6">
    <location>
        <begin position="327"/>
        <end position="344"/>
    </location>
</feature>
<dbReference type="GO" id="GO:0005384">
    <property type="term" value="F:manganese ion transmembrane transporter activity"/>
    <property type="evidence" value="ECO:0007669"/>
    <property type="project" value="TreeGrafter"/>
</dbReference>
<proteinExistence type="predicted"/>
<evidence type="ECO:0008006" key="9">
    <source>
        <dbReference type="Google" id="ProtNLM"/>
    </source>
</evidence>
<organism evidence="7 8">
    <name type="scientific">Knoellia flava</name>
    <dbReference type="NCBI Taxonomy" id="913969"/>
    <lineage>
        <taxon>Bacteria</taxon>
        <taxon>Bacillati</taxon>
        <taxon>Actinomycetota</taxon>
        <taxon>Actinomycetes</taxon>
        <taxon>Micrococcales</taxon>
        <taxon>Intrasporangiaceae</taxon>
        <taxon>Knoellia</taxon>
    </lineage>
</organism>
<evidence type="ECO:0000256" key="6">
    <source>
        <dbReference type="SAM" id="Phobius"/>
    </source>
</evidence>
<gene>
    <name evidence="7" type="ORF">GCM10011314_31880</name>
</gene>
<feature type="transmembrane region" description="Helical" evidence="6">
    <location>
        <begin position="294"/>
        <end position="315"/>
    </location>
</feature>
<sequence length="416" mass="43396">MDPRTPLDAGSRQAEHEHATTPSRSGRSALLGAMFLMATSAIGPGFITQTTNFTVQLGVAFAFAIVVSILVDIAVQMNVWRVIGVSGLRANELANRVAPGLGWALALLILLGGLVFNIGNIAGTGLGTDAMMGLDPKLGAVLSAALAVGIFLVKRAGAALDKIVVVLGLVMIGLTAWIALTSGPPVGLALKNSVLPEQVDVLAITTLIGGTVGGYITYAGAHRLIESGRTGPEHASEIAKGSVYGIVVTGIMRSVLFLAVLGVVHGGAKLAEDNPAASAFQQAAGEFGLRAFGVIFWAAAITSVIGASYTTVSFLTTQSTSARNRNLATVAFIAVCTVLFLVLGKAPVKLLVFAGGFNGLILPIGFTVILWVAWRRRDLLRDYAYPKWLLAVGVLAWLLTLWLGWQSITGLQALWS</sequence>
<comment type="caution">
    <text evidence="7">The sequence shown here is derived from an EMBL/GenBank/DDBJ whole genome shotgun (WGS) entry which is preliminary data.</text>
</comment>
<feature type="transmembrane region" description="Helical" evidence="6">
    <location>
        <begin position="53"/>
        <end position="75"/>
    </location>
</feature>
<keyword evidence="2 6" id="KW-0812">Transmembrane</keyword>
<evidence type="ECO:0000256" key="1">
    <source>
        <dbReference type="ARBA" id="ARBA00004141"/>
    </source>
</evidence>
<feature type="transmembrane region" description="Helical" evidence="6">
    <location>
        <begin position="138"/>
        <end position="156"/>
    </location>
</feature>
<evidence type="ECO:0000256" key="3">
    <source>
        <dbReference type="ARBA" id="ARBA00022989"/>
    </source>
</evidence>
<dbReference type="GO" id="GO:0005886">
    <property type="term" value="C:plasma membrane"/>
    <property type="evidence" value="ECO:0007669"/>
    <property type="project" value="TreeGrafter"/>
</dbReference>
<dbReference type="RefSeq" id="WP_084100283.1">
    <property type="nucleotide sequence ID" value="NZ_BMEA01000005.1"/>
</dbReference>
<feature type="transmembrane region" description="Helical" evidence="6">
    <location>
        <begin position="242"/>
        <end position="264"/>
    </location>
</feature>
<feature type="transmembrane region" description="Helical" evidence="6">
    <location>
        <begin position="201"/>
        <end position="221"/>
    </location>
</feature>
<dbReference type="PANTHER" id="PTHR11706:SF2">
    <property type="entry name" value="TRANSPORTER PROTEIN"/>
    <property type="match status" value="1"/>
</dbReference>
<keyword evidence="4 6" id="KW-0472">Membrane</keyword>
<dbReference type="AlphaFoldDB" id="A0A8H9KSG9"/>
<dbReference type="Pfam" id="PF01566">
    <property type="entry name" value="Nramp"/>
    <property type="match status" value="1"/>
</dbReference>
<evidence type="ECO:0000256" key="4">
    <source>
        <dbReference type="ARBA" id="ARBA00023136"/>
    </source>
</evidence>
<evidence type="ECO:0000313" key="7">
    <source>
        <dbReference type="EMBL" id="GGB89658.1"/>
    </source>
</evidence>
<protein>
    <recommendedName>
        <fullName evidence="9">Divalent metal cation transporter</fullName>
    </recommendedName>
</protein>
<dbReference type="GO" id="GO:0015086">
    <property type="term" value="F:cadmium ion transmembrane transporter activity"/>
    <property type="evidence" value="ECO:0007669"/>
    <property type="project" value="TreeGrafter"/>
</dbReference>
<dbReference type="PANTHER" id="PTHR11706">
    <property type="entry name" value="SOLUTE CARRIER PROTEIN FAMILY 11 MEMBER"/>
    <property type="match status" value="1"/>
</dbReference>
<feature type="transmembrane region" description="Helical" evidence="6">
    <location>
        <begin position="163"/>
        <end position="181"/>
    </location>
</feature>
<reference evidence="7" key="2">
    <citation type="submission" date="2020-09" db="EMBL/GenBank/DDBJ databases">
        <authorList>
            <person name="Sun Q."/>
            <person name="Zhou Y."/>
        </authorList>
    </citation>
    <scope>NUCLEOTIDE SEQUENCE</scope>
    <source>
        <strain evidence="7">CGMCC 1.10749</strain>
    </source>
</reference>
<dbReference type="GO" id="GO:0034755">
    <property type="term" value="P:iron ion transmembrane transport"/>
    <property type="evidence" value="ECO:0007669"/>
    <property type="project" value="TreeGrafter"/>
</dbReference>
<comment type="subcellular location">
    <subcellularLocation>
        <location evidence="1">Membrane</location>
        <topology evidence="1">Multi-pass membrane protein</topology>
    </subcellularLocation>
</comment>
<evidence type="ECO:0000256" key="2">
    <source>
        <dbReference type="ARBA" id="ARBA00022692"/>
    </source>
</evidence>
<evidence type="ECO:0000313" key="8">
    <source>
        <dbReference type="Proteomes" id="UP000628079"/>
    </source>
</evidence>